<proteinExistence type="predicted"/>
<dbReference type="EMBL" id="JAPFGC010000002">
    <property type="protein sequence ID" value="MDA0175963.1"/>
    <property type="molecule type" value="Genomic_DNA"/>
</dbReference>
<dbReference type="NCBIfam" id="NF033487">
    <property type="entry name" value="Lacal_2735_fam"/>
    <property type="match status" value="1"/>
</dbReference>
<gene>
    <name evidence="1" type="ORF">OOZ35_00490</name>
</gene>
<dbReference type="RefSeq" id="WP_106687101.1">
    <property type="nucleotide sequence ID" value="NZ_CAXQEU010000010.1"/>
</dbReference>
<keyword evidence="2" id="KW-1185">Reference proteome</keyword>
<name>A0ABT4RWH1_9FLAO</name>
<accession>A0ABT4RWH1</accession>
<comment type="caution">
    <text evidence="1">The sequence shown here is derived from an EMBL/GenBank/DDBJ whole genome shotgun (WGS) entry which is preliminary data.</text>
</comment>
<organism evidence="1 2">
    <name type="scientific">Mesoflavibacter profundi</name>
    <dbReference type="NCBI Taxonomy" id="2708110"/>
    <lineage>
        <taxon>Bacteria</taxon>
        <taxon>Pseudomonadati</taxon>
        <taxon>Bacteroidota</taxon>
        <taxon>Flavobacteriia</taxon>
        <taxon>Flavobacteriales</taxon>
        <taxon>Flavobacteriaceae</taxon>
        <taxon>Mesoflavibacter</taxon>
    </lineage>
</organism>
<dbReference type="Proteomes" id="UP001149142">
    <property type="component" value="Unassembled WGS sequence"/>
</dbReference>
<evidence type="ECO:0000313" key="2">
    <source>
        <dbReference type="Proteomes" id="UP001149142"/>
    </source>
</evidence>
<reference evidence="1" key="1">
    <citation type="submission" date="2022-11" db="EMBL/GenBank/DDBJ databases">
        <title>Refractory cell wall polysaccharides provide important carbon source for microbial heterotrophs in the hadal ocean.</title>
        <authorList>
            <person name="Zhu X."/>
        </authorList>
    </citation>
    <scope>NUCLEOTIDE SEQUENCE</scope>
    <source>
        <strain evidence="1">MTRN7</strain>
    </source>
</reference>
<dbReference type="InterPro" id="IPR045493">
    <property type="entry name" value="DUF6435"/>
</dbReference>
<sequence>MSRRDLLKQQQLKLNKRYKQLVEEAYNLRQTNHEESDMSEFRAIKILDKLNKLKFLVRDTSQSMS</sequence>
<protein>
    <submittedName>
        <fullName evidence="1">Lacal_2735 family protein</fullName>
    </submittedName>
</protein>
<evidence type="ECO:0000313" key="1">
    <source>
        <dbReference type="EMBL" id="MDA0175963.1"/>
    </source>
</evidence>